<dbReference type="AlphaFoldDB" id="A0A0D3GDN8"/>
<dbReference type="Gramene" id="OBART06G05750.1">
    <property type="protein sequence ID" value="OBART06G05750.1"/>
    <property type="gene ID" value="OBART06G05750"/>
</dbReference>
<reference evidence="1" key="2">
    <citation type="submission" date="2015-03" db="UniProtKB">
        <authorList>
            <consortium name="EnsemblPlants"/>
        </authorList>
    </citation>
    <scope>IDENTIFICATION</scope>
</reference>
<proteinExistence type="predicted"/>
<dbReference type="PaxDb" id="65489-OBART06G05750.1"/>
<reference evidence="1" key="1">
    <citation type="journal article" date="2009" name="Rice">
        <title>De Novo Next Generation Sequencing of Plant Genomes.</title>
        <authorList>
            <person name="Rounsley S."/>
            <person name="Marri P.R."/>
            <person name="Yu Y."/>
            <person name="He R."/>
            <person name="Sisneros N."/>
            <person name="Goicoechea J.L."/>
            <person name="Lee S.J."/>
            <person name="Angelova A."/>
            <person name="Kudrna D."/>
            <person name="Luo M."/>
            <person name="Affourtit J."/>
            <person name="Desany B."/>
            <person name="Knight J."/>
            <person name="Niazi F."/>
            <person name="Egholm M."/>
            <person name="Wing R.A."/>
        </authorList>
    </citation>
    <scope>NUCLEOTIDE SEQUENCE [LARGE SCALE GENOMIC DNA]</scope>
    <source>
        <strain evidence="1">cv. IRGC 105608</strain>
    </source>
</reference>
<organism evidence="1">
    <name type="scientific">Oryza barthii</name>
    <dbReference type="NCBI Taxonomy" id="65489"/>
    <lineage>
        <taxon>Eukaryota</taxon>
        <taxon>Viridiplantae</taxon>
        <taxon>Streptophyta</taxon>
        <taxon>Embryophyta</taxon>
        <taxon>Tracheophyta</taxon>
        <taxon>Spermatophyta</taxon>
        <taxon>Magnoliopsida</taxon>
        <taxon>Liliopsida</taxon>
        <taxon>Poales</taxon>
        <taxon>Poaceae</taxon>
        <taxon>BOP clade</taxon>
        <taxon>Oryzoideae</taxon>
        <taxon>Oryzeae</taxon>
        <taxon>Oryzinae</taxon>
        <taxon>Oryza</taxon>
    </lineage>
</organism>
<protein>
    <submittedName>
        <fullName evidence="1">Uncharacterized protein</fullName>
    </submittedName>
</protein>
<evidence type="ECO:0000313" key="2">
    <source>
        <dbReference type="Proteomes" id="UP000026960"/>
    </source>
</evidence>
<name>A0A0D3GDN8_9ORYZ</name>
<evidence type="ECO:0000313" key="1">
    <source>
        <dbReference type="EnsemblPlants" id="OBART06G05750.1"/>
    </source>
</evidence>
<dbReference type="EnsemblPlants" id="OBART06G05750.1">
    <property type="protein sequence ID" value="OBART06G05750.1"/>
    <property type="gene ID" value="OBART06G05750"/>
</dbReference>
<dbReference type="Proteomes" id="UP000026960">
    <property type="component" value="Chromosome 6"/>
</dbReference>
<dbReference type="HOGENOM" id="CLU_2324239_0_0_1"/>
<accession>A0A0D3GDN8</accession>
<keyword evidence="2" id="KW-1185">Reference proteome</keyword>
<sequence>MISSPVDALRVTASIGVRLPVRWLTRLATDQCLRTRSLLGCSVHLLWISLVSPLHSLPSFIPFFHSSPVNCINGCKMELSWESEQAATGGIREQGRKWFLKPSIKVH</sequence>